<protein>
    <recommendedName>
        <fullName evidence="9">CRISPR-associated exonuclease Cas4</fullName>
        <ecNumber evidence="9">3.1.12.1</ecNumber>
    </recommendedName>
</protein>
<feature type="domain" description="DUF83" evidence="10">
    <location>
        <begin position="5"/>
        <end position="174"/>
    </location>
</feature>
<dbReference type="OrthoDB" id="9794720at2"/>
<dbReference type="Pfam" id="PF01930">
    <property type="entry name" value="Cas_Cas4"/>
    <property type="match status" value="1"/>
</dbReference>
<evidence type="ECO:0000259" key="10">
    <source>
        <dbReference type="Pfam" id="PF01930"/>
    </source>
</evidence>
<dbReference type="KEGG" id="ark:D6B99_12845"/>
<keyword evidence="8 9" id="KW-0464">Manganese</keyword>
<reference evidence="11 12" key="1">
    <citation type="submission" date="2018-09" db="EMBL/GenBank/DDBJ databases">
        <title>Arachidicoccus sp. nov., a bacterium isolated from soil.</title>
        <authorList>
            <person name="Weon H.-Y."/>
            <person name="Kwon S.-W."/>
            <person name="Lee S.A."/>
        </authorList>
    </citation>
    <scope>NUCLEOTIDE SEQUENCE [LARGE SCALE GENOMIC DNA]</scope>
    <source>
        <strain evidence="11 12">KIS59-12</strain>
    </source>
</reference>
<dbReference type="NCBIfam" id="TIGR00372">
    <property type="entry name" value="cas4"/>
    <property type="match status" value="1"/>
</dbReference>
<keyword evidence="5 9" id="KW-0408">Iron</keyword>
<keyword evidence="6 9" id="KW-0411">Iron-sulfur</keyword>
<evidence type="ECO:0000256" key="5">
    <source>
        <dbReference type="ARBA" id="ARBA00023004"/>
    </source>
</evidence>
<dbReference type="InterPro" id="IPR022765">
    <property type="entry name" value="Dna2/Cas4_DUF83"/>
</dbReference>
<dbReference type="PANTHER" id="PTHR37168:SF1">
    <property type="entry name" value="CRISPR-ASSOCIATED EXONUCLEASE CAS4"/>
    <property type="match status" value="1"/>
</dbReference>
<gene>
    <name evidence="11" type="primary">cas4</name>
    <name evidence="11" type="ORF">D6B99_12845</name>
</gene>
<dbReference type="RefSeq" id="WP_119989122.1">
    <property type="nucleotide sequence ID" value="NZ_CP032489.1"/>
</dbReference>
<dbReference type="EMBL" id="CP032489">
    <property type="protein sequence ID" value="AYD48410.1"/>
    <property type="molecule type" value="Genomic_DNA"/>
</dbReference>
<dbReference type="EC" id="3.1.12.1" evidence="9"/>
<dbReference type="InterPro" id="IPR013343">
    <property type="entry name" value="CRISPR-assoc_prot_Cas4"/>
</dbReference>
<comment type="function">
    <text evidence="9">CRISPR (clustered regularly interspaced short palindromic repeat) is an adaptive immune system that provides protection against mobile genetic elements (viruses, transposable elements and conjugative plasmids). CRISPR clusters contain sequences complementary to antecedent mobile elements and target invading nucleic acids. CRISPR clusters are transcribed and processed into CRISPR RNA (crRNA).</text>
</comment>
<keyword evidence="1 9" id="KW-0540">Nuclease</keyword>
<dbReference type="GO" id="GO:0051607">
    <property type="term" value="P:defense response to virus"/>
    <property type="evidence" value="ECO:0007669"/>
    <property type="project" value="UniProtKB-KW"/>
</dbReference>
<comment type="similarity">
    <text evidence="9">Belongs to the CRISPR-associated exonuclease Cas4 family.</text>
</comment>
<comment type="cofactor">
    <cofactor evidence="9">
        <name>iron-sulfur cluster</name>
        <dbReference type="ChEBI" id="CHEBI:30408"/>
    </cofactor>
</comment>
<evidence type="ECO:0000313" key="11">
    <source>
        <dbReference type="EMBL" id="AYD48410.1"/>
    </source>
</evidence>
<evidence type="ECO:0000256" key="4">
    <source>
        <dbReference type="ARBA" id="ARBA00022839"/>
    </source>
</evidence>
<keyword evidence="3 9" id="KW-0378">Hydrolase</keyword>
<keyword evidence="7 9" id="KW-0051">Antiviral defense</keyword>
<proteinExistence type="inferred from homology"/>
<name>A0A386HSM8_9BACT</name>
<dbReference type="PANTHER" id="PTHR37168">
    <property type="entry name" value="CRISPR-ASSOCIATED EXONUCLEASE CAS4"/>
    <property type="match status" value="1"/>
</dbReference>
<evidence type="ECO:0000313" key="12">
    <source>
        <dbReference type="Proteomes" id="UP000266118"/>
    </source>
</evidence>
<keyword evidence="4 9" id="KW-0269">Exonuclease</keyword>
<dbReference type="AlphaFoldDB" id="A0A386HSM8"/>
<evidence type="ECO:0000256" key="1">
    <source>
        <dbReference type="ARBA" id="ARBA00022722"/>
    </source>
</evidence>
<evidence type="ECO:0000256" key="8">
    <source>
        <dbReference type="ARBA" id="ARBA00023211"/>
    </source>
</evidence>
<accession>A0A386HSM8</accession>
<dbReference type="GO" id="GO:0051536">
    <property type="term" value="F:iron-sulfur cluster binding"/>
    <property type="evidence" value="ECO:0007669"/>
    <property type="project" value="UniProtKB-KW"/>
</dbReference>
<dbReference type="Proteomes" id="UP000266118">
    <property type="component" value="Chromosome"/>
</dbReference>
<sequence>MNINATLINLYHVCQRECWLHTNGINMEHTSDTVYDGKLLHETSYPQRAEKYTEIELSAVLNDEIILTGKIDFYDAKEKIIHETKRSDKIEEAHEWQVKYYIWLLELNGIEDVEAILEYPTLRHKNLVKLSEADKQHLLSIIRNIAQLKVSDNCPPKINAKICKSCSYYELCYIDE</sequence>
<evidence type="ECO:0000256" key="9">
    <source>
        <dbReference type="RuleBase" id="RU365022"/>
    </source>
</evidence>
<dbReference type="Gene3D" id="3.90.320.10">
    <property type="match status" value="1"/>
</dbReference>
<evidence type="ECO:0000256" key="6">
    <source>
        <dbReference type="ARBA" id="ARBA00023014"/>
    </source>
</evidence>
<evidence type="ECO:0000256" key="3">
    <source>
        <dbReference type="ARBA" id="ARBA00022801"/>
    </source>
</evidence>
<organism evidence="11 12">
    <name type="scientific">Arachidicoccus soli</name>
    <dbReference type="NCBI Taxonomy" id="2341117"/>
    <lineage>
        <taxon>Bacteria</taxon>
        <taxon>Pseudomonadati</taxon>
        <taxon>Bacteroidota</taxon>
        <taxon>Chitinophagia</taxon>
        <taxon>Chitinophagales</taxon>
        <taxon>Chitinophagaceae</taxon>
        <taxon>Arachidicoccus</taxon>
    </lineage>
</organism>
<keyword evidence="2 9" id="KW-0479">Metal-binding</keyword>
<comment type="cofactor">
    <cofactor evidence="9">
        <name>Mg(2+)</name>
        <dbReference type="ChEBI" id="CHEBI:18420"/>
    </cofactor>
    <cofactor evidence="9">
        <name>Mn(2+)</name>
        <dbReference type="ChEBI" id="CHEBI:29035"/>
    </cofactor>
    <text evidence="9">Mg(2+) or Mn(2+) required for ssDNA cleavage activity.</text>
</comment>
<keyword evidence="12" id="KW-1185">Reference proteome</keyword>
<dbReference type="InterPro" id="IPR011604">
    <property type="entry name" value="PDDEXK-like_dom_sf"/>
</dbReference>
<evidence type="ECO:0000256" key="7">
    <source>
        <dbReference type="ARBA" id="ARBA00023118"/>
    </source>
</evidence>
<dbReference type="GO" id="GO:0046872">
    <property type="term" value="F:metal ion binding"/>
    <property type="evidence" value="ECO:0007669"/>
    <property type="project" value="UniProtKB-KW"/>
</dbReference>
<evidence type="ECO:0000256" key="2">
    <source>
        <dbReference type="ARBA" id="ARBA00022723"/>
    </source>
</evidence>
<dbReference type="GO" id="GO:0004527">
    <property type="term" value="F:exonuclease activity"/>
    <property type="evidence" value="ECO:0007669"/>
    <property type="project" value="UniProtKB-KW"/>
</dbReference>